<feature type="coiled-coil region" evidence="1">
    <location>
        <begin position="449"/>
        <end position="497"/>
    </location>
</feature>
<evidence type="ECO:0000256" key="1">
    <source>
        <dbReference type="SAM" id="Coils"/>
    </source>
</evidence>
<sequence length="598" mass="67221">MTMIETVRQRQKNSTDFASCYDNLCALQNSCPLGSITANLDELTIDCNADRIRHSDWTPILNALKINKTLKIVAFRSYWQQTLYPDGEVSEQRLQALRKKAPAIRSKDVTYRVCRTIKECLCVTENLNKIIFQGIPLRERDLACLAKGITKNRTLQHLSLEFCQIGDSGVDILCYAIKNNTSVITVNFTGCSLTWRGADTLAKVIRHQATRRHSVAWQDSLRYRRPDLDRMPGVRRITVCKNPLINDRGAELIAEALKDDLWVKALDMQQCGISTEGAMAFQPVLKFNSTITVLDLRLNPLIEREVFGSLMEQLMINTGDTELDYPWLVIREPKPGRIRPRKRGGPFKSKTATSQHGHRPGRVGLSKNAAVVSKKSSAGFIPWRTAARVGKNRHKLGKEVAQRGVPTKKKLKTAASRPQATSSPLASEEDEPANRTSGTESSIDNHEKLKEMQFEMEMLKHRLEDESRARATADSRILELQVENRRLQQEIRLLKTKQTASFSSTITLPPSRPISFTGPLLNTTFDQPKTGGAKTILEDDRVLESIEASFRQFHSFLDLLKGSKFSDLAHILGENSRLSEPDNGLSPITEESLSSTAR</sequence>
<accession>A0ABN8P2F3</accession>
<dbReference type="InterPro" id="IPR001611">
    <property type="entry name" value="Leu-rich_rpt"/>
</dbReference>
<feature type="region of interest" description="Disordered" evidence="2">
    <location>
        <begin position="576"/>
        <end position="598"/>
    </location>
</feature>
<evidence type="ECO:0000313" key="4">
    <source>
        <dbReference type="Proteomes" id="UP001159405"/>
    </source>
</evidence>
<dbReference type="Pfam" id="PF13516">
    <property type="entry name" value="LRR_6"/>
    <property type="match status" value="2"/>
</dbReference>
<comment type="caution">
    <text evidence="3">The sequence shown here is derived from an EMBL/GenBank/DDBJ whole genome shotgun (WGS) entry which is preliminary data.</text>
</comment>
<dbReference type="PANTHER" id="PTHR24110:SF3">
    <property type="entry name" value="CENTROSOMAL PROTEIN OF 78 KDA"/>
    <property type="match status" value="1"/>
</dbReference>
<evidence type="ECO:0000313" key="3">
    <source>
        <dbReference type="EMBL" id="CAH3130648.1"/>
    </source>
</evidence>
<reference evidence="3 4" key="1">
    <citation type="submission" date="2022-05" db="EMBL/GenBank/DDBJ databases">
        <authorList>
            <consortium name="Genoscope - CEA"/>
            <person name="William W."/>
        </authorList>
    </citation>
    <scope>NUCLEOTIDE SEQUENCE [LARGE SCALE GENOMIC DNA]</scope>
</reference>
<evidence type="ECO:0008006" key="5">
    <source>
        <dbReference type="Google" id="ProtNLM"/>
    </source>
</evidence>
<dbReference type="InterPro" id="IPR032675">
    <property type="entry name" value="LRR_dom_sf"/>
</dbReference>
<dbReference type="PRINTS" id="PR02062">
    <property type="entry name" value="CENTROSOME78"/>
</dbReference>
<feature type="region of interest" description="Disordered" evidence="2">
    <location>
        <begin position="391"/>
        <end position="446"/>
    </location>
</feature>
<name>A0ABN8P2F3_9CNID</name>
<dbReference type="InterPro" id="IPR026212">
    <property type="entry name" value="Cep78"/>
</dbReference>
<dbReference type="EMBL" id="CALNXK010000048">
    <property type="protein sequence ID" value="CAH3130648.1"/>
    <property type="molecule type" value="Genomic_DNA"/>
</dbReference>
<feature type="region of interest" description="Disordered" evidence="2">
    <location>
        <begin position="335"/>
        <end position="369"/>
    </location>
</feature>
<dbReference type="Gene3D" id="3.80.10.10">
    <property type="entry name" value="Ribonuclease Inhibitor"/>
    <property type="match status" value="2"/>
</dbReference>
<organism evidence="3 4">
    <name type="scientific">Porites lobata</name>
    <dbReference type="NCBI Taxonomy" id="104759"/>
    <lineage>
        <taxon>Eukaryota</taxon>
        <taxon>Metazoa</taxon>
        <taxon>Cnidaria</taxon>
        <taxon>Anthozoa</taxon>
        <taxon>Hexacorallia</taxon>
        <taxon>Scleractinia</taxon>
        <taxon>Fungiina</taxon>
        <taxon>Poritidae</taxon>
        <taxon>Porites</taxon>
    </lineage>
</organism>
<feature type="compositionally biased region" description="Basic residues" evidence="2">
    <location>
        <begin position="336"/>
        <end position="345"/>
    </location>
</feature>
<dbReference type="Proteomes" id="UP001159405">
    <property type="component" value="Unassembled WGS sequence"/>
</dbReference>
<dbReference type="SMART" id="SM00368">
    <property type="entry name" value="LRR_RI"/>
    <property type="match status" value="4"/>
</dbReference>
<dbReference type="PANTHER" id="PTHR24110">
    <property type="entry name" value="CENTROSOMAL PROTEIN OF 78 KDA"/>
    <property type="match status" value="1"/>
</dbReference>
<gene>
    <name evidence="3" type="ORF">PLOB_00034762</name>
</gene>
<dbReference type="SUPFAM" id="SSF52047">
    <property type="entry name" value="RNI-like"/>
    <property type="match status" value="1"/>
</dbReference>
<feature type="compositionally biased region" description="Polar residues" evidence="2">
    <location>
        <begin position="416"/>
        <end position="425"/>
    </location>
</feature>
<feature type="compositionally biased region" description="Polar residues" evidence="2">
    <location>
        <begin position="589"/>
        <end position="598"/>
    </location>
</feature>
<keyword evidence="4" id="KW-1185">Reference proteome</keyword>
<proteinExistence type="predicted"/>
<keyword evidence="1" id="KW-0175">Coiled coil</keyword>
<evidence type="ECO:0000256" key="2">
    <source>
        <dbReference type="SAM" id="MobiDB-lite"/>
    </source>
</evidence>
<protein>
    <recommendedName>
        <fullName evidence="5">Centrosomal protein of 78 kDa</fullName>
    </recommendedName>
</protein>